<evidence type="ECO:0000313" key="7">
    <source>
        <dbReference type="EMBL" id="OGG11601.1"/>
    </source>
</evidence>
<dbReference type="Gene3D" id="1.20.120.1810">
    <property type="match status" value="1"/>
</dbReference>
<keyword evidence="2" id="KW-0731">Sigma factor</keyword>
<dbReference type="Pfam" id="PF04539">
    <property type="entry name" value="Sigma70_r3"/>
    <property type="match status" value="1"/>
</dbReference>
<dbReference type="InterPro" id="IPR007627">
    <property type="entry name" value="RNA_pol_sigma70_r2"/>
</dbReference>
<dbReference type="PRINTS" id="PR00046">
    <property type="entry name" value="SIGMA70FCT"/>
</dbReference>
<dbReference type="SUPFAM" id="SSF88659">
    <property type="entry name" value="Sigma3 and sigma4 domains of RNA polymerase sigma factors"/>
    <property type="match status" value="2"/>
</dbReference>
<evidence type="ECO:0000256" key="4">
    <source>
        <dbReference type="ARBA" id="ARBA00023163"/>
    </source>
</evidence>
<proteinExistence type="predicted"/>
<dbReference type="NCBIfam" id="TIGR02937">
    <property type="entry name" value="sigma70-ECF"/>
    <property type="match status" value="1"/>
</dbReference>
<evidence type="ECO:0000259" key="6">
    <source>
        <dbReference type="Pfam" id="PF04542"/>
    </source>
</evidence>
<dbReference type="Pfam" id="PF04542">
    <property type="entry name" value="Sigma70_r2"/>
    <property type="match status" value="1"/>
</dbReference>
<evidence type="ECO:0000259" key="5">
    <source>
        <dbReference type="Pfam" id="PF04539"/>
    </source>
</evidence>
<feature type="domain" description="RNA polymerase sigma-70 region 3" evidence="5">
    <location>
        <begin position="963"/>
        <end position="1037"/>
    </location>
</feature>
<dbReference type="STRING" id="1798370.A2Z00_05235"/>
<dbReference type="PANTHER" id="PTHR30603">
    <property type="entry name" value="RNA POLYMERASE SIGMA FACTOR RPO"/>
    <property type="match status" value="1"/>
</dbReference>
<dbReference type="InterPro" id="IPR013325">
    <property type="entry name" value="RNA_pol_sigma_r2"/>
</dbReference>
<dbReference type="Proteomes" id="UP000177268">
    <property type="component" value="Unassembled WGS sequence"/>
</dbReference>
<dbReference type="EMBL" id="MFIZ01000024">
    <property type="protein sequence ID" value="OGG11601.1"/>
    <property type="molecule type" value="Genomic_DNA"/>
</dbReference>
<accession>A0A1F5ZGT4</accession>
<dbReference type="PANTHER" id="PTHR30603:SF47">
    <property type="entry name" value="RNA POLYMERASE SIGMA FACTOR SIGD, CHLOROPLASTIC"/>
    <property type="match status" value="1"/>
</dbReference>
<dbReference type="InterPro" id="IPR007624">
    <property type="entry name" value="RNA_pol_sigma70_r3"/>
</dbReference>
<evidence type="ECO:0000313" key="8">
    <source>
        <dbReference type="Proteomes" id="UP000177268"/>
    </source>
</evidence>
<keyword evidence="1" id="KW-0805">Transcription regulation</keyword>
<keyword evidence="3" id="KW-0238">DNA-binding</keyword>
<evidence type="ECO:0000256" key="1">
    <source>
        <dbReference type="ARBA" id="ARBA00023015"/>
    </source>
</evidence>
<dbReference type="InterPro" id="IPR000943">
    <property type="entry name" value="RNA_pol_sigma70"/>
</dbReference>
<evidence type="ECO:0008006" key="9">
    <source>
        <dbReference type="Google" id="ProtNLM"/>
    </source>
</evidence>
<dbReference type="Gene3D" id="1.10.10.10">
    <property type="entry name" value="Winged helix-like DNA-binding domain superfamily/Winged helix DNA-binding domain"/>
    <property type="match status" value="2"/>
</dbReference>
<dbReference type="InterPro" id="IPR036388">
    <property type="entry name" value="WH-like_DNA-bd_sf"/>
</dbReference>
<keyword evidence="4" id="KW-0804">Transcription</keyword>
<evidence type="ECO:0000256" key="3">
    <source>
        <dbReference type="ARBA" id="ARBA00023125"/>
    </source>
</evidence>
<dbReference type="SUPFAM" id="SSF88946">
    <property type="entry name" value="Sigma2 domain of RNA polymerase sigma factors"/>
    <property type="match status" value="1"/>
</dbReference>
<dbReference type="InterPro" id="IPR013324">
    <property type="entry name" value="RNA_pol_sigma_r3/r4-like"/>
</dbReference>
<feature type="domain" description="RNA polymerase sigma-70 region 2" evidence="6">
    <location>
        <begin position="884"/>
        <end position="951"/>
    </location>
</feature>
<dbReference type="GO" id="GO:0006352">
    <property type="term" value="P:DNA-templated transcription initiation"/>
    <property type="evidence" value="ECO:0007669"/>
    <property type="project" value="InterPro"/>
</dbReference>
<gene>
    <name evidence="7" type="ORF">A2Z00_05235</name>
</gene>
<protein>
    <recommendedName>
        <fullName evidence="9">RNA polymerase sigma-70 region 4 domain-containing protein</fullName>
    </recommendedName>
</protein>
<dbReference type="GO" id="GO:0016987">
    <property type="term" value="F:sigma factor activity"/>
    <property type="evidence" value="ECO:0007669"/>
    <property type="project" value="UniProtKB-KW"/>
</dbReference>
<evidence type="ECO:0000256" key="2">
    <source>
        <dbReference type="ARBA" id="ARBA00023082"/>
    </source>
</evidence>
<reference evidence="7 8" key="1">
    <citation type="journal article" date="2016" name="Nat. Commun.">
        <title>Thousands of microbial genomes shed light on interconnected biogeochemical processes in an aquifer system.</title>
        <authorList>
            <person name="Anantharaman K."/>
            <person name="Brown C.T."/>
            <person name="Hug L.A."/>
            <person name="Sharon I."/>
            <person name="Castelle C.J."/>
            <person name="Probst A.J."/>
            <person name="Thomas B.C."/>
            <person name="Singh A."/>
            <person name="Wilkins M.J."/>
            <person name="Karaoz U."/>
            <person name="Brodie E.L."/>
            <person name="Williams K.H."/>
            <person name="Hubbard S.S."/>
            <person name="Banfield J.F."/>
        </authorList>
    </citation>
    <scope>NUCLEOTIDE SEQUENCE [LARGE SCALE GENOMIC DNA]</scope>
</reference>
<comment type="caution">
    <text evidence="7">The sequence shown here is derived from an EMBL/GenBank/DDBJ whole genome shotgun (WGS) entry which is preliminary data.</text>
</comment>
<sequence>MPRERIEPLSLDSNWIPSNIKVLEAVLPQDFLITEEQLQRYDRFLYAFGTVEPRAATLLLAVSDEPQEPKETRLKLKQILSPNTWIPGHLAITKYFTESLYPTGLVDGDGIDFWLTREGRLGQLAVTIPLYYTLNHKVPASSIFGFNASQSDNRSPINRSAILMALYQQPSYEAELIRITGMNKGTVKNQLHTLSDLDMVDHSFADMEAKGWGIYERIGDETLIQHQPTRNRLRRNIVEFFRKNERGNALSIAQALERTDGADVVIVLSELVEAGFLARSLWHGGVQQSASLITESGKEFVETVIIPLLKLSALSPEALAVAKRLKTNLIGDPGLVSQVITNYRDNSPRIPREETIRKIIDYIREHGPTRYEQFAEIFGVRAEPIITFLAQEGRLIKQRIRKAVFYKFPGSPEPIYKQEDILIEYDKPENLLPPTCYPKEYYLAQLETESFWQRVLSDLEHIEPQTVTERDFFYYYSPANPDWPNSNNYLIGIYTSYILALKKSGIRYPYSYLREYNLTENAPELSEVITQVKAKIKEKLIPTPDQRNWQDYIEELHTEAFWQQLTENMRVAPDGISLSQFLLHFSPTSPKNLSATFMNGVYRNLYFALTLHTGHAATFFKNFELSLPFTPELLQKVAETKQLMQEKFSFKRPRRSALFWIETLDDPNFWQEFAADIERFHGQVTFGSFLYHYDEGNIDGKLRQKIDGKPYLGKYYSLFNAAGNHLPLFLNVSELTQFEEPLIQSVTQVLKRVVYQKAPGRIRELFLVTWPKDFGPIESTLTYLRGIPHDATEMEKDWLVHQQALLQKESIVIWDDDITIDDIPDGFLQRLLNHPILTKETQIELAKLVEKANRAKFAMEVLEDTLSDKVRHVIEEGQTASDQLILSNQRFIIFIMKKYSKRGVPFWDLFNTGNIALLKALRQYDWRRGTNFSVYASFWIQNEFDEAFAKQGEANPHPQHTLENFRRVEAAIRLLKREGKRSTLSAISQMTNISVDTIRSIQEQMRPVRSLQEPLHDDSDATLEDVVADATTQPPEQQIIHGELMTLIKQCLRSNVITRTQAEILRLRMGFGSRKPHSLKEIGRKFQLKRSQVEELLDQALLQIRESSFGDDLEEYLEL</sequence>
<organism evidence="7 8">
    <name type="scientific">Candidatus Gottesmanbacteria bacterium RBG_13_45_10</name>
    <dbReference type="NCBI Taxonomy" id="1798370"/>
    <lineage>
        <taxon>Bacteria</taxon>
        <taxon>Candidatus Gottesmaniibacteriota</taxon>
    </lineage>
</organism>
<dbReference type="InterPro" id="IPR050239">
    <property type="entry name" value="Sigma-70_RNA_pol_init_factors"/>
</dbReference>
<dbReference type="InterPro" id="IPR014284">
    <property type="entry name" value="RNA_pol_sigma-70_dom"/>
</dbReference>
<dbReference type="GO" id="GO:0003677">
    <property type="term" value="F:DNA binding"/>
    <property type="evidence" value="ECO:0007669"/>
    <property type="project" value="UniProtKB-KW"/>
</dbReference>
<name>A0A1F5ZGT4_9BACT</name>
<dbReference type="AlphaFoldDB" id="A0A1F5ZGT4"/>